<accession>A0A5C5FZ13</accession>
<dbReference type="PROSITE" id="PS51790">
    <property type="entry name" value="MSRB"/>
    <property type="match status" value="1"/>
</dbReference>
<dbReference type="Proteomes" id="UP000311382">
    <property type="component" value="Unassembled WGS sequence"/>
</dbReference>
<evidence type="ECO:0000256" key="3">
    <source>
        <dbReference type="ARBA" id="ARBA00022833"/>
    </source>
</evidence>
<keyword evidence="8" id="KW-1185">Reference proteome</keyword>
<dbReference type="Gene3D" id="2.170.150.20">
    <property type="entry name" value="Peptide methionine sulfoxide reductase"/>
    <property type="match status" value="1"/>
</dbReference>
<dbReference type="OrthoDB" id="44061at2759"/>
<dbReference type="GO" id="GO:0006979">
    <property type="term" value="P:response to oxidative stress"/>
    <property type="evidence" value="ECO:0007669"/>
    <property type="project" value="InterPro"/>
</dbReference>
<evidence type="ECO:0000256" key="2">
    <source>
        <dbReference type="ARBA" id="ARBA00022723"/>
    </source>
</evidence>
<dbReference type="AlphaFoldDB" id="A0A5C5FZ13"/>
<dbReference type="PANTHER" id="PTHR46081:SF8">
    <property type="entry name" value="PEPTIDE METHIONINE SULFOXIDE REDUCTASE 2"/>
    <property type="match status" value="1"/>
</dbReference>
<dbReference type="GO" id="GO:0033743">
    <property type="term" value="F:peptide-methionine (R)-S-oxide reductase activity"/>
    <property type="evidence" value="ECO:0007669"/>
    <property type="project" value="UniProtKB-EC"/>
</dbReference>
<comment type="caution">
    <text evidence="7">The sequence shown here is derived from an EMBL/GenBank/DDBJ whole genome shotgun (WGS) entry which is preliminary data.</text>
</comment>
<evidence type="ECO:0000313" key="7">
    <source>
        <dbReference type="EMBL" id="TNY20941.1"/>
    </source>
</evidence>
<dbReference type="InterPro" id="IPR011057">
    <property type="entry name" value="Mss4-like_sf"/>
</dbReference>
<evidence type="ECO:0000256" key="5">
    <source>
        <dbReference type="RuleBase" id="RU365044"/>
    </source>
</evidence>
<comment type="cofactor">
    <cofactor evidence="5">
        <name>Zn(2+)</name>
        <dbReference type="ChEBI" id="CHEBI:29105"/>
    </cofactor>
    <text evidence="5">Binds 1 zinc ion per subunit.</text>
</comment>
<keyword evidence="4 5" id="KW-0560">Oxidoreductase</keyword>
<gene>
    <name evidence="7" type="ORF">DMC30DRAFT_396338</name>
</gene>
<dbReference type="EC" id="1.8.4.12" evidence="5"/>
<evidence type="ECO:0000259" key="6">
    <source>
        <dbReference type="PROSITE" id="PS51790"/>
    </source>
</evidence>
<dbReference type="EMBL" id="SOZI01000054">
    <property type="protein sequence ID" value="TNY20941.1"/>
    <property type="molecule type" value="Genomic_DNA"/>
</dbReference>
<dbReference type="Pfam" id="PF01641">
    <property type="entry name" value="SelR"/>
    <property type="match status" value="1"/>
</dbReference>
<dbReference type="GO" id="GO:0046872">
    <property type="term" value="F:metal ion binding"/>
    <property type="evidence" value="ECO:0007669"/>
    <property type="project" value="UniProtKB-KW"/>
</dbReference>
<dbReference type="SUPFAM" id="SSF51316">
    <property type="entry name" value="Mss4-like"/>
    <property type="match status" value="1"/>
</dbReference>
<proteinExistence type="inferred from homology"/>
<reference evidence="7 8" key="1">
    <citation type="submission" date="2019-03" db="EMBL/GenBank/DDBJ databases">
        <title>Rhodosporidium diobovatum UCD-FST 08-225 genome sequencing, assembly, and annotation.</title>
        <authorList>
            <person name="Fakankun I.U."/>
            <person name="Fristensky B."/>
            <person name="Levin D.B."/>
        </authorList>
    </citation>
    <scope>NUCLEOTIDE SEQUENCE [LARGE SCALE GENOMIC DNA]</scope>
    <source>
        <strain evidence="7 8">UCD-FST 08-225</strain>
    </source>
</reference>
<organism evidence="7 8">
    <name type="scientific">Rhodotorula diobovata</name>
    <dbReference type="NCBI Taxonomy" id="5288"/>
    <lineage>
        <taxon>Eukaryota</taxon>
        <taxon>Fungi</taxon>
        <taxon>Dikarya</taxon>
        <taxon>Basidiomycota</taxon>
        <taxon>Pucciniomycotina</taxon>
        <taxon>Microbotryomycetes</taxon>
        <taxon>Sporidiobolales</taxon>
        <taxon>Sporidiobolaceae</taxon>
        <taxon>Rhodotorula</taxon>
    </lineage>
</organism>
<comment type="similarity">
    <text evidence="1 5">Belongs to the MsrB Met sulfoxide reductase family.</text>
</comment>
<name>A0A5C5FZ13_9BASI</name>
<sequence>MLSRSVQLLSKPRNLVLASTSALALTYVATSSSSRPFHLSTASMSNKHNFPLKLSEGEWRAKLSPEQFRVLREQGTERAGTGEYDQHFAGKGVYECAGCGTPLYTADMKFKSGCGWPAFFDAIPGAIKENVDRSWGMERVEIVCANCGGHQGHVFKGEGYDTPTDARHCVNSISLRFNPKSELKYQGPGKNKA</sequence>
<dbReference type="PANTHER" id="PTHR46081">
    <property type="entry name" value="PEPTIDE METHIONINE SULFOXIDE REDUCTASE 2"/>
    <property type="match status" value="1"/>
</dbReference>
<dbReference type="NCBIfam" id="TIGR00357">
    <property type="entry name" value="peptide-methionine (R)-S-oxide reductase MsrB"/>
    <property type="match status" value="1"/>
</dbReference>
<dbReference type="InterPro" id="IPR002579">
    <property type="entry name" value="Met_Sox_Rdtase_MsrB_dom"/>
</dbReference>
<keyword evidence="3 5" id="KW-0862">Zinc</keyword>
<feature type="domain" description="MsrB" evidence="6">
    <location>
        <begin position="56"/>
        <end position="180"/>
    </location>
</feature>
<keyword evidence="2 5" id="KW-0479">Metal-binding</keyword>
<dbReference type="GO" id="GO:0030091">
    <property type="term" value="P:protein repair"/>
    <property type="evidence" value="ECO:0007669"/>
    <property type="project" value="InterPro"/>
</dbReference>
<evidence type="ECO:0000313" key="8">
    <source>
        <dbReference type="Proteomes" id="UP000311382"/>
    </source>
</evidence>
<dbReference type="STRING" id="5288.A0A5C5FZ13"/>
<evidence type="ECO:0000256" key="1">
    <source>
        <dbReference type="ARBA" id="ARBA00007174"/>
    </source>
</evidence>
<evidence type="ECO:0000256" key="4">
    <source>
        <dbReference type="ARBA" id="ARBA00023002"/>
    </source>
</evidence>
<dbReference type="InterPro" id="IPR028427">
    <property type="entry name" value="Met_Sox_Rdtase_MsrB"/>
</dbReference>
<comment type="catalytic activity">
    <reaction evidence="5">
        <text>L-methionyl-[protein] + [thioredoxin]-disulfide + H2O = L-methionyl-(R)-S-oxide-[protein] + [thioredoxin]-dithiol</text>
        <dbReference type="Rhea" id="RHEA:24164"/>
        <dbReference type="Rhea" id="RHEA-COMP:10698"/>
        <dbReference type="Rhea" id="RHEA-COMP:10700"/>
        <dbReference type="Rhea" id="RHEA-COMP:12313"/>
        <dbReference type="Rhea" id="RHEA-COMP:12314"/>
        <dbReference type="ChEBI" id="CHEBI:15377"/>
        <dbReference type="ChEBI" id="CHEBI:16044"/>
        <dbReference type="ChEBI" id="CHEBI:29950"/>
        <dbReference type="ChEBI" id="CHEBI:45764"/>
        <dbReference type="ChEBI" id="CHEBI:50058"/>
        <dbReference type="EC" id="1.8.4.12"/>
    </reaction>
</comment>
<protein>
    <recommendedName>
        <fullName evidence="5">Peptide-methionine (R)-S-oxide reductase</fullName>
        <ecNumber evidence="5">1.8.4.12</ecNumber>
    </recommendedName>
</protein>